<proteinExistence type="predicted"/>
<feature type="compositionally biased region" description="Basic and acidic residues" evidence="1">
    <location>
        <begin position="307"/>
        <end position="325"/>
    </location>
</feature>
<dbReference type="GeneID" id="80895522"/>
<feature type="compositionally biased region" description="Basic residues" evidence="1">
    <location>
        <begin position="326"/>
        <end position="338"/>
    </location>
</feature>
<evidence type="ECO:0000256" key="1">
    <source>
        <dbReference type="SAM" id="MobiDB-lite"/>
    </source>
</evidence>
<dbReference type="RefSeq" id="XP_056057462.1">
    <property type="nucleotide sequence ID" value="XM_056197525.1"/>
</dbReference>
<evidence type="ECO:0000313" key="2">
    <source>
        <dbReference type="EMBL" id="KAJ4159463.1"/>
    </source>
</evidence>
<feature type="region of interest" description="Disordered" evidence="1">
    <location>
        <begin position="180"/>
        <end position="235"/>
    </location>
</feature>
<comment type="caution">
    <text evidence="2">The sequence shown here is derived from an EMBL/GenBank/DDBJ whole genome shotgun (WGS) entry which is preliminary data.</text>
</comment>
<dbReference type="EMBL" id="JAJHUN010000005">
    <property type="protein sequence ID" value="KAJ4159463.1"/>
    <property type="molecule type" value="Genomic_DNA"/>
</dbReference>
<dbReference type="AlphaFoldDB" id="A0A9W8UN43"/>
<accession>A0A9W8UN43</accession>
<dbReference type="Proteomes" id="UP001144673">
    <property type="component" value="Unassembled WGS sequence"/>
</dbReference>
<feature type="region of interest" description="Disordered" evidence="1">
    <location>
        <begin position="307"/>
        <end position="338"/>
    </location>
</feature>
<protein>
    <submittedName>
        <fullName evidence="2">Uncharacterized protein</fullName>
    </submittedName>
</protein>
<feature type="compositionally biased region" description="Basic and acidic residues" evidence="1">
    <location>
        <begin position="261"/>
        <end position="270"/>
    </location>
</feature>
<organism evidence="2 3">
    <name type="scientific">Akanthomyces muscarius</name>
    <name type="common">Entomopathogenic fungus</name>
    <name type="synonym">Lecanicillium muscarium</name>
    <dbReference type="NCBI Taxonomy" id="2231603"/>
    <lineage>
        <taxon>Eukaryota</taxon>
        <taxon>Fungi</taxon>
        <taxon>Dikarya</taxon>
        <taxon>Ascomycota</taxon>
        <taxon>Pezizomycotina</taxon>
        <taxon>Sordariomycetes</taxon>
        <taxon>Hypocreomycetidae</taxon>
        <taxon>Hypocreales</taxon>
        <taxon>Cordycipitaceae</taxon>
        <taxon>Akanthomyces</taxon>
    </lineage>
</organism>
<evidence type="ECO:0000313" key="3">
    <source>
        <dbReference type="Proteomes" id="UP001144673"/>
    </source>
</evidence>
<gene>
    <name evidence="2" type="ORF">LMH87_008363</name>
</gene>
<feature type="region of interest" description="Disordered" evidence="1">
    <location>
        <begin position="36"/>
        <end position="166"/>
    </location>
</feature>
<feature type="region of interest" description="Disordered" evidence="1">
    <location>
        <begin position="252"/>
        <end position="277"/>
    </location>
</feature>
<dbReference type="KEGG" id="amus:LMH87_008363"/>
<feature type="compositionally biased region" description="Basic and acidic residues" evidence="1">
    <location>
        <begin position="216"/>
        <end position="235"/>
    </location>
</feature>
<name>A0A9W8UN43_AKAMU</name>
<feature type="compositionally biased region" description="Low complexity" evidence="1">
    <location>
        <begin position="188"/>
        <end position="212"/>
    </location>
</feature>
<keyword evidence="3" id="KW-1185">Reference proteome</keyword>
<sequence>MCITNIYVHVRPDGRRSTSPQVLLCPSSRFGRPCPSHVEVHHPMPAQDALPPSASPVTHFPPTPQYSPRPSSRGSASDADRHSRHSSTSSSRRRQRSPGIYVNGQRVVNVHASAAGAGARHERVMLVPHPPTPRTPPQSFNMPRTAPPSPSANLSIPYGSSPRESYSRPYLVDERRMHVPVHHPSSPATSSRHSRQASTSSQGSRHSAAAAAVEDEERRRRRDEEREQRRVARKAQELRERIEKANAEIASRPTVRVVNEQQKEHKEHKEPRRSRRDGFDEVVGAMGRMTVEDRNWKERRAHERALELEKEEQKAQDQRLRERMVPRRRATVGPGSRRHRVAYDDGLYRWE</sequence>
<reference evidence="2" key="1">
    <citation type="journal article" date="2023" name="Access Microbiol">
        <title>De-novo genome assembly for Akanthomyces muscarius, a biocontrol agent of insect agricultural pests.</title>
        <authorList>
            <person name="Erdos Z."/>
            <person name="Studholme D.J."/>
            <person name="Raymond B."/>
            <person name="Sharma M."/>
        </authorList>
    </citation>
    <scope>NUCLEOTIDE SEQUENCE</scope>
    <source>
        <strain evidence="2">Ve6</strain>
    </source>
</reference>